<dbReference type="Proteomes" id="UP000677228">
    <property type="component" value="Unassembled WGS sequence"/>
</dbReference>
<feature type="transmembrane region" description="Helical" evidence="1">
    <location>
        <begin position="72"/>
        <end position="94"/>
    </location>
</feature>
<sequence>MVKSVPLIVFQMDILEQGSLPPLMIYNKNTIHIFYRALQLFIFGCILSTVLISCQYEHNISLFDSRLLLRRAIWIISFCGFSAVFIGLFYPNIAKQSDILSALEYDKKKPQVCKSLVLFFGINQLFTTEILLIAGALRYSDSNFYLKTCVPCLTFAGITLTIQLTKILSQVE</sequence>
<evidence type="ECO:0000256" key="1">
    <source>
        <dbReference type="SAM" id="Phobius"/>
    </source>
</evidence>
<evidence type="ECO:0000313" key="4">
    <source>
        <dbReference type="Proteomes" id="UP000682733"/>
    </source>
</evidence>
<feature type="transmembrane region" description="Helical" evidence="1">
    <location>
        <begin position="33"/>
        <end position="52"/>
    </location>
</feature>
<evidence type="ECO:0000313" key="2">
    <source>
        <dbReference type="EMBL" id="CAF1435993.1"/>
    </source>
</evidence>
<proteinExistence type="predicted"/>
<dbReference type="Proteomes" id="UP000682733">
    <property type="component" value="Unassembled WGS sequence"/>
</dbReference>
<comment type="caution">
    <text evidence="3">The sequence shown here is derived from an EMBL/GenBank/DDBJ whole genome shotgun (WGS) entry which is preliminary data.</text>
</comment>
<organism evidence="3 4">
    <name type="scientific">Didymodactylos carnosus</name>
    <dbReference type="NCBI Taxonomy" id="1234261"/>
    <lineage>
        <taxon>Eukaryota</taxon>
        <taxon>Metazoa</taxon>
        <taxon>Spiralia</taxon>
        <taxon>Gnathifera</taxon>
        <taxon>Rotifera</taxon>
        <taxon>Eurotatoria</taxon>
        <taxon>Bdelloidea</taxon>
        <taxon>Philodinida</taxon>
        <taxon>Philodinidae</taxon>
        <taxon>Didymodactylos</taxon>
    </lineage>
</organism>
<evidence type="ECO:0000313" key="3">
    <source>
        <dbReference type="EMBL" id="CAF4233343.1"/>
    </source>
</evidence>
<keyword evidence="1" id="KW-0812">Transmembrane</keyword>
<accession>A0A8S2SIM5</accession>
<gene>
    <name evidence="2" type="ORF">OVA965_LOCUS34243</name>
    <name evidence="3" type="ORF">TMI583_LOCUS35163</name>
</gene>
<name>A0A8S2SIM5_9BILA</name>
<dbReference type="EMBL" id="CAJOBA010050328">
    <property type="protein sequence ID" value="CAF4233343.1"/>
    <property type="molecule type" value="Genomic_DNA"/>
</dbReference>
<protein>
    <submittedName>
        <fullName evidence="3">Uncharacterized protein</fullName>
    </submittedName>
</protein>
<dbReference type="AlphaFoldDB" id="A0A8S2SIM5"/>
<reference evidence="3" key="1">
    <citation type="submission" date="2021-02" db="EMBL/GenBank/DDBJ databases">
        <authorList>
            <person name="Nowell W R."/>
        </authorList>
    </citation>
    <scope>NUCLEOTIDE SEQUENCE</scope>
</reference>
<keyword evidence="1" id="KW-1133">Transmembrane helix</keyword>
<feature type="transmembrane region" description="Helical" evidence="1">
    <location>
        <begin position="115"/>
        <end position="138"/>
    </location>
</feature>
<dbReference type="EMBL" id="CAJNOK010028528">
    <property type="protein sequence ID" value="CAF1435993.1"/>
    <property type="molecule type" value="Genomic_DNA"/>
</dbReference>
<keyword evidence="1" id="KW-0472">Membrane</keyword>